<accession>A0ABW2QVN8</accession>
<evidence type="ECO:0008006" key="3">
    <source>
        <dbReference type="Google" id="ProtNLM"/>
    </source>
</evidence>
<dbReference type="Proteomes" id="UP001596473">
    <property type="component" value="Unassembled WGS sequence"/>
</dbReference>
<proteinExistence type="predicted"/>
<organism evidence="1 2">
    <name type="scientific">Iodobacter arcticus</name>
    <dbReference type="NCBI Taxonomy" id="590593"/>
    <lineage>
        <taxon>Bacteria</taxon>
        <taxon>Pseudomonadati</taxon>
        <taxon>Pseudomonadota</taxon>
        <taxon>Betaproteobacteria</taxon>
        <taxon>Neisseriales</taxon>
        <taxon>Chitinibacteraceae</taxon>
        <taxon>Iodobacter</taxon>
    </lineage>
</organism>
<protein>
    <recommendedName>
        <fullName evidence="3">Flagellar hook-length control protein-like C-terminal domain-containing protein</fullName>
    </recommendedName>
</protein>
<keyword evidence="2" id="KW-1185">Reference proteome</keyword>
<evidence type="ECO:0000313" key="1">
    <source>
        <dbReference type="EMBL" id="MFC7419124.1"/>
    </source>
</evidence>
<reference evidence="2" key="1">
    <citation type="journal article" date="2019" name="Int. J. Syst. Evol. Microbiol.">
        <title>The Global Catalogue of Microorganisms (GCM) 10K type strain sequencing project: providing services to taxonomists for standard genome sequencing and annotation.</title>
        <authorList>
            <consortium name="The Broad Institute Genomics Platform"/>
            <consortium name="The Broad Institute Genome Sequencing Center for Infectious Disease"/>
            <person name="Wu L."/>
            <person name="Ma J."/>
        </authorList>
    </citation>
    <scope>NUCLEOTIDE SEQUENCE [LARGE SCALE GENOMIC DNA]</scope>
    <source>
        <strain evidence="2">CCUG 62945</strain>
    </source>
</reference>
<dbReference type="RefSeq" id="WP_380186416.1">
    <property type="nucleotide sequence ID" value="NZ_JBHTBQ010000006.1"/>
</dbReference>
<evidence type="ECO:0000313" key="2">
    <source>
        <dbReference type="Proteomes" id="UP001596473"/>
    </source>
</evidence>
<name>A0ABW2QVN8_9NEIS</name>
<dbReference type="EMBL" id="JBHTBQ010000006">
    <property type="protein sequence ID" value="MFC7419124.1"/>
    <property type="molecule type" value="Genomic_DNA"/>
</dbReference>
<sequence length="303" mass="33855">MLERVSEVVVAPLLRVQESLPSQFKKNELLTLEIIHRQPSGELRLRSAEGLELDVCVPDLAADWPLTRPLLLRVLANQPRLLLALESRPQPPKHINDGLLDALVLRDNPRFSKHKPQVFELANAWRVQLLGTISYLAMRVAQDGGQYAPGSLFSAQLMSQQAPAESANIPLWLWGGPILRLWFAEKDAPQSSTVKPVPLELLLEIVLPKWGRIKLVLSQEAKTLALSLWADELWYDELSALEYHFKAAAIRLGLRLVRFSVAGQPRPRSMPTSKAATLNAAQLPLPLFKFAAEVLVLLEAMDC</sequence>
<comment type="caution">
    <text evidence="1">The sequence shown here is derived from an EMBL/GenBank/DDBJ whole genome shotgun (WGS) entry which is preliminary data.</text>
</comment>
<gene>
    <name evidence="1" type="ORF">ACFQNF_04470</name>
</gene>